<dbReference type="AlphaFoldDB" id="A0A8E2AQJ7"/>
<reference evidence="1 2" key="1">
    <citation type="submission" date="2016-07" db="EMBL/GenBank/DDBJ databases">
        <title>Draft genome of the white-rot fungus Obba rivulosa 3A-2.</title>
        <authorList>
            <consortium name="DOE Joint Genome Institute"/>
            <person name="Miettinen O."/>
            <person name="Riley R."/>
            <person name="Acob R."/>
            <person name="Barry K."/>
            <person name="Cullen D."/>
            <person name="De Vries R."/>
            <person name="Hainaut M."/>
            <person name="Hatakka A."/>
            <person name="Henrissat B."/>
            <person name="Hilden K."/>
            <person name="Kuo R."/>
            <person name="Labutti K."/>
            <person name="Lipzen A."/>
            <person name="Makela M.R."/>
            <person name="Sandor L."/>
            <person name="Spatafora J.W."/>
            <person name="Grigoriev I.V."/>
            <person name="Hibbett D.S."/>
        </authorList>
    </citation>
    <scope>NUCLEOTIDE SEQUENCE [LARGE SCALE GENOMIC DNA]</scope>
    <source>
        <strain evidence="1 2">3A-2</strain>
    </source>
</reference>
<evidence type="ECO:0000313" key="2">
    <source>
        <dbReference type="Proteomes" id="UP000250043"/>
    </source>
</evidence>
<evidence type="ECO:0000313" key="1">
    <source>
        <dbReference type="EMBL" id="OCH84892.1"/>
    </source>
</evidence>
<dbReference type="EMBL" id="KV722625">
    <property type="protein sequence ID" value="OCH84892.1"/>
    <property type="molecule type" value="Genomic_DNA"/>
</dbReference>
<proteinExistence type="predicted"/>
<name>A0A8E2AQJ7_9APHY</name>
<gene>
    <name evidence="1" type="ORF">OBBRIDRAFT_740814</name>
</gene>
<keyword evidence="2" id="KW-1185">Reference proteome</keyword>
<accession>A0A8E2AQJ7</accession>
<sequence>MNTVNTSVGYSPFQLRFSQSLYTILPILPDAKLMTLYELNARSLIQHLESYVHNEQDNLLVAKVRQAASANAK</sequence>
<dbReference type="Proteomes" id="UP000250043">
    <property type="component" value="Unassembled WGS sequence"/>
</dbReference>
<protein>
    <submittedName>
        <fullName evidence="1">Uncharacterized protein</fullName>
    </submittedName>
</protein>
<organism evidence="1 2">
    <name type="scientific">Obba rivulosa</name>
    <dbReference type="NCBI Taxonomy" id="1052685"/>
    <lineage>
        <taxon>Eukaryota</taxon>
        <taxon>Fungi</taxon>
        <taxon>Dikarya</taxon>
        <taxon>Basidiomycota</taxon>
        <taxon>Agaricomycotina</taxon>
        <taxon>Agaricomycetes</taxon>
        <taxon>Polyporales</taxon>
        <taxon>Gelatoporiaceae</taxon>
        <taxon>Obba</taxon>
    </lineage>
</organism>
<dbReference type="OrthoDB" id="2797467at2759"/>